<evidence type="ECO:0000256" key="1">
    <source>
        <dbReference type="SAM" id="MobiDB-lite"/>
    </source>
</evidence>
<feature type="region of interest" description="Disordered" evidence="1">
    <location>
        <begin position="15"/>
        <end position="53"/>
    </location>
</feature>
<reference evidence="2 3" key="1">
    <citation type="submission" date="2019-03" db="EMBL/GenBank/DDBJ databases">
        <title>An improved genome assembly of the fluke Schistosoma japonicum.</title>
        <authorList>
            <person name="Hu W."/>
            <person name="Luo F."/>
            <person name="Yin M."/>
            <person name="Mo X."/>
            <person name="Sun C."/>
            <person name="Wu Q."/>
            <person name="Zhu B."/>
            <person name="Xiang M."/>
            <person name="Wang J."/>
            <person name="Wang Y."/>
            <person name="Zhang T."/>
            <person name="Xu B."/>
            <person name="Zheng H."/>
            <person name="Feng Z."/>
        </authorList>
    </citation>
    <scope>NUCLEOTIDE SEQUENCE [LARGE SCALE GENOMIC DNA]</scope>
    <source>
        <strain evidence="2">HuSjv2</strain>
        <tissue evidence="2">Worms</tissue>
    </source>
</reference>
<name>A0A4Z2CP81_SCHJA</name>
<proteinExistence type="predicted"/>
<gene>
    <name evidence="2" type="ORF">EWB00_008820</name>
</gene>
<dbReference type="Proteomes" id="UP000311919">
    <property type="component" value="Unassembled WGS sequence"/>
</dbReference>
<comment type="caution">
    <text evidence="2">The sequence shown here is derived from an EMBL/GenBank/DDBJ whole genome shotgun (WGS) entry which is preliminary data.</text>
</comment>
<evidence type="ECO:0000313" key="3">
    <source>
        <dbReference type="Proteomes" id="UP000311919"/>
    </source>
</evidence>
<evidence type="ECO:0000313" key="2">
    <source>
        <dbReference type="EMBL" id="TNN05884.1"/>
    </source>
</evidence>
<dbReference type="AlphaFoldDB" id="A0A4Z2CP81"/>
<accession>A0A4Z2CP81</accession>
<dbReference type="EMBL" id="SKCS01000496">
    <property type="protein sequence ID" value="TNN05884.1"/>
    <property type="molecule type" value="Genomic_DNA"/>
</dbReference>
<sequence>MSDNCLENIVEVPHSITTPSSIGEQKHLHSSTSLPSSHHPRHSPPDYTEIRNPSLKTQHPLIQASPPCTNSLGTKTLSPRATTLTFSHHLGQMTNE</sequence>
<protein>
    <submittedName>
        <fullName evidence="2">Uncharacterized protein</fullName>
    </submittedName>
</protein>
<organism evidence="2 3">
    <name type="scientific">Schistosoma japonicum</name>
    <name type="common">Blood fluke</name>
    <dbReference type="NCBI Taxonomy" id="6182"/>
    <lineage>
        <taxon>Eukaryota</taxon>
        <taxon>Metazoa</taxon>
        <taxon>Spiralia</taxon>
        <taxon>Lophotrochozoa</taxon>
        <taxon>Platyhelminthes</taxon>
        <taxon>Trematoda</taxon>
        <taxon>Digenea</taxon>
        <taxon>Strigeidida</taxon>
        <taxon>Schistosomatoidea</taxon>
        <taxon>Schistosomatidae</taxon>
        <taxon>Schistosoma</taxon>
    </lineage>
</organism>
<keyword evidence="3" id="KW-1185">Reference proteome</keyword>